<feature type="transmembrane region" description="Helical" evidence="1">
    <location>
        <begin position="6"/>
        <end position="27"/>
    </location>
</feature>
<keyword evidence="1" id="KW-0812">Transmembrane</keyword>
<accession>A0A8S5TJX2</accession>
<evidence type="ECO:0000256" key="1">
    <source>
        <dbReference type="SAM" id="Phobius"/>
    </source>
</evidence>
<keyword evidence="1" id="KW-0472">Membrane</keyword>
<evidence type="ECO:0000313" key="2">
    <source>
        <dbReference type="EMBL" id="DAF63589.1"/>
    </source>
</evidence>
<organism evidence="2">
    <name type="scientific">Siphoviridae sp. ctwQT14</name>
    <dbReference type="NCBI Taxonomy" id="2827971"/>
    <lineage>
        <taxon>Viruses</taxon>
        <taxon>Duplodnaviria</taxon>
        <taxon>Heunggongvirae</taxon>
        <taxon>Uroviricota</taxon>
        <taxon>Caudoviricetes</taxon>
    </lineage>
</organism>
<name>A0A8S5TJX2_9CAUD</name>
<dbReference type="EMBL" id="BK032842">
    <property type="protein sequence ID" value="DAF63589.1"/>
    <property type="molecule type" value="Genomic_DNA"/>
</dbReference>
<reference evidence="2" key="1">
    <citation type="journal article" date="2021" name="Proc. Natl. Acad. Sci. U.S.A.">
        <title>A Catalog of Tens of Thousands of Viruses from Human Metagenomes Reveals Hidden Associations with Chronic Diseases.</title>
        <authorList>
            <person name="Tisza M.J."/>
            <person name="Buck C.B."/>
        </authorList>
    </citation>
    <scope>NUCLEOTIDE SEQUENCE</scope>
    <source>
        <strain evidence="2">CtwQT14</strain>
    </source>
</reference>
<sequence>MDFLSQISPLIENIGFPALIFAIWYLYHQSQVKAFEKIIENNFEILKDLLESNQYHAAILSRIESKIDSNMWCPVLKKEVS</sequence>
<protein>
    <submittedName>
        <fullName evidence="2">YvrJ protein family protein</fullName>
    </submittedName>
</protein>
<proteinExistence type="predicted"/>
<keyword evidence="1" id="KW-1133">Transmembrane helix</keyword>